<dbReference type="Proteomes" id="UP000011058">
    <property type="component" value="Chromosome"/>
</dbReference>
<dbReference type="EMBL" id="HE796683">
    <property type="protein sequence ID" value="CCH01924.1"/>
    <property type="molecule type" value="Genomic_DNA"/>
</dbReference>
<reference evidence="1 2" key="1">
    <citation type="journal article" date="2012" name="J. Bacteriol.">
        <title>Genome Sequence of Fibrella aestuarina BUZ 2T, a Filamentous Marine Bacterium.</title>
        <authorList>
            <person name="Filippini M."/>
            <person name="Qi W."/>
            <person name="Blom J."/>
            <person name="Goesmann A."/>
            <person name="Smits T.H."/>
            <person name="Bagheri H.C."/>
        </authorList>
    </citation>
    <scope>NUCLEOTIDE SEQUENCE [LARGE SCALE GENOMIC DNA]</scope>
    <source>
        <strain evidence="2">BUZ 2T</strain>
    </source>
</reference>
<proteinExistence type="predicted"/>
<sequence length="204" mass="23390">MAHPLTVPDSLKHLTVQKGYPVPYFVAYPTKDEQGQPAADFRYADPLKLVNSIRGDKCFVCGKPLAKDRYLIAGPEGLKNRIHTDMPMHEACARFSLTTCPHLVYERADRRTSNEVATQQIEGQALQKPGEFYLVRLFNYGFILDGGAVYINFQPSAVERWHYVDGRLVADGQGWQRRPDFLQWMRPAMVPRNHLIAKLKRLYL</sequence>
<gene>
    <name evidence="1" type="ORF">FAES_3918</name>
</gene>
<dbReference type="STRING" id="1166018.FAES_3918"/>
<dbReference type="AlphaFoldDB" id="I0KCS1"/>
<organism evidence="1 2">
    <name type="scientific">Fibrella aestuarina BUZ 2</name>
    <dbReference type="NCBI Taxonomy" id="1166018"/>
    <lineage>
        <taxon>Bacteria</taxon>
        <taxon>Pseudomonadati</taxon>
        <taxon>Bacteroidota</taxon>
        <taxon>Cytophagia</taxon>
        <taxon>Cytophagales</taxon>
        <taxon>Spirosomataceae</taxon>
        <taxon>Fibrella</taxon>
    </lineage>
</organism>
<dbReference type="OrthoDB" id="3211048at2"/>
<dbReference type="RefSeq" id="WP_015333023.1">
    <property type="nucleotide sequence ID" value="NC_020054.1"/>
</dbReference>
<dbReference type="KEGG" id="fae:FAES_3918"/>
<evidence type="ECO:0000313" key="2">
    <source>
        <dbReference type="Proteomes" id="UP000011058"/>
    </source>
</evidence>
<keyword evidence="2" id="KW-1185">Reference proteome</keyword>
<evidence type="ECO:0000313" key="1">
    <source>
        <dbReference type="EMBL" id="CCH01924.1"/>
    </source>
</evidence>
<accession>I0KCS1</accession>
<dbReference type="HOGENOM" id="CLU_1341579_0_0_10"/>
<name>I0KCS1_9BACT</name>
<protein>
    <submittedName>
        <fullName evidence="1">Uncharacterized protein</fullName>
    </submittedName>
</protein>